<dbReference type="InterPro" id="IPR000182">
    <property type="entry name" value="GNAT_dom"/>
</dbReference>
<dbReference type="InterPro" id="IPR016181">
    <property type="entry name" value="Acyl_CoA_acyltransferase"/>
</dbReference>
<dbReference type="SUPFAM" id="SSF55729">
    <property type="entry name" value="Acyl-CoA N-acyltransferases (Nat)"/>
    <property type="match status" value="1"/>
</dbReference>
<name>A0A644ZG29_9ZZZZ</name>
<evidence type="ECO:0000259" key="1">
    <source>
        <dbReference type="PROSITE" id="PS51186"/>
    </source>
</evidence>
<dbReference type="EMBL" id="VSSQ01008022">
    <property type="protein sequence ID" value="MPM37653.1"/>
    <property type="molecule type" value="Genomic_DNA"/>
</dbReference>
<dbReference type="PROSITE" id="PS51186">
    <property type="entry name" value="GNAT"/>
    <property type="match status" value="1"/>
</dbReference>
<organism evidence="2">
    <name type="scientific">bioreactor metagenome</name>
    <dbReference type="NCBI Taxonomy" id="1076179"/>
    <lineage>
        <taxon>unclassified sequences</taxon>
        <taxon>metagenomes</taxon>
        <taxon>ecological metagenomes</taxon>
    </lineage>
</organism>
<accession>A0A644ZG29</accession>
<protein>
    <recommendedName>
        <fullName evidence="1">N-acetyltransferase domain-containing protein</fullName>
    </recommendedName>
</protein>
<dbReference type="PANTHER" id="PTHR43415:SF3">
    <property type="entry name" value="GNAT-FAMILY ACETYLTRANSFERASE"/>
    <property type="match status" value="1"/>
</dbReference>
<comment type="caution">
    <text evidence="2">The sequence shown here is derived from an EMBL/GenBank/DDBJ whole genome shotgun (WGS) entry which is preliminary data.</text>
</comment>
<dbReference type="Pfam" id="PF13302">
    <property type="entry name" value="Acetyltransf_3"/>
    <property type="match status" value="1"/>
</dbReference>
<dbReference type="Gene3D" id="3.40.630.30">
    <property type="match status" value="1"/>
</dbReference>
<evidence type="ECO:0000313" key="2">
    <source>
        <dbReference type="EMBL" id="MPM37653.1"/>
    </source>
</evidence>
<sequence length="193" mass="22598">MRDILYNNYYWQNDLVRLRAWSEEDWEWDYWNNFDSEALRLADCELHLPPTITASQKFSSSIKDFCNDNRIGFAVENLDGITVGNMNLNSIDERNGTFEIATLIDREYRGRGYGTSAMKIVLKYAFMERRLNKYCASILEGNLGSITMHKKLGCEQEGVCKQNIYTNGKYHDEILFGLTKDMYSENINFCEKR</sequence>
<proteinExistence type="predicted"/>
<dbReference type="GO" id="GO:0016747">
    <property type="term" value="F:acyltransferase activity, transferring groups other than amino-acyl groups"/>
    <property type="evidence" value="ECO:0007669"/>
    <property type="project" value="InterPro"/>
</dbReference>
<dbReference type="CDD" id="cd04301">
    <property type="entry name" value="NAT_SF"/>
    <property type="match status" value="1"/>
</dbReference>
<reference evidence="2" key="1">
    <citation type="submission" date="2019-08" db="EMBL/GenBank/DDBJ databases">
        <authorList>
            <person name="Kucharzyk K."/>
            <person name="Murdoch R.W."/>
            <person name="Higgins S."/>
            <person name="Loffler F."/>
        </authorList>
    </citation>
    <scope>NUCLEOTIDE SEQUENCE</scope>
</reference>
<dbReference type="PANTHER" id="PTHR43415">
    <property type="entry name" value="SPERMIDINE N(1)-ACETYLTRANSFERASE"/>
    <property type="match status" value="1"/>
</dbReference>
<feature type="domain" description="N-acetyltransferase" evidence="1">
    <location>
        <begin position="4"/>
        <end position="181"/>
    </location>
</feature>
<gene>
    <name evidence="2" type="ORF">SDC9_84272</name>
</gene>
<dbReference type="AlphaFoldDB" id="A0A644ZG29"/>